<dbReference type="GO" id="GO:0005654">
    <property type="term" value="C:nucleoplasm"/>
    <property type="evidence" value="ECO:0007669"/>
    <property type="project" value="TreeGrafter"/>
</dbReference>
<protein>
    <submittedName>
        <fullName evidence="14">Zinc finger protein 227</fullName>
    </submittedName>
</protein>
<dbReference type="OrthoDB" id="6225450at2759"/>
<evidence type="ECO:0000256" key="12">
    <source>
        <dbReference type="SAM" id="MobiDB-lite"/>
    </source>
</evidence>
<feature type="compositionally biased region" description="Basic and acidic residues" evidence="12">
    <location>
        <begin position="1054"/>
        <end position="1111"/>
    </location>
</feature>
<feature type="region of interest" description="Disordered" evidence="12">
    <location>
        <begin position="193"/>
        <end position="553"/>
    </location>
</feature>
<proteinExistence type="inferred from homology"/>
<feature type="domain" description="C2H2-type" evidence="13">
    <location>
        <begin position="1428"/>
        <end position="1455"/>
    </location>
</feature>
<evidence type="ECO:0000256" key="1">
    <source>
        <dbReference type="ARBA" id="ARBA00004123"/>
    </source>
</evidence>
<dbReference type="FunFam" id="3.30.160.60:FF:000711">
    <property type="entry name" value="zinc finger protein 697"/>
    <property type="match status" value="1"/>
</dbReference>
<feature type="domain" description="C2H2-type" evidence="13">
    <location>
        <begin position="1359"/>
        <end position="1387"/>
    </location>
</feature>
<keyword evidence="5 11" id="KW-0863">Zinc-finger</keyword>
<feature type="compositionally biased region" description="Polar residues" evidence="12">
    <location>
        <begin position="495"/>
        <end position="511"/>
    </location>
</feature>
<dbReference type="Proteomes" id="UP000242188">
    <property type="component" value="Unassembled WGS sequence"/>
</dbReference>
<evidence type="ECO:0000256" key="10">
    <source>
        <dbReference type="ARBA" id="ARBA00023242"/>
    </source>
</evidence>
<dbReference type="PANTHER" id="PTHR24399">
    <property type="entry name" value="ZINC FINGER AND BTB DOMAIN-CONTAINING"/>
    <property type="match status" value="1"/>
</dbReference>
<dbReference type="GO" id="GO:0008270">
    <property type="term" value="F:zinc ion binding"/>
    <property type="evidence" value="ECO:0007669"/>
    <property type="project" value="UniProtKB-KW"/>
</dbReference>
<evidence type="ECO:0000313" key="15">
    <source>
        <dbReference type="Proteomes" id="UP000242188"/>
    </source>
</evidence>
<reference evidence="14 15" key="1">
    <citation type="journal article" date="2017" name="Nat. Ecol. Evol.">
        <title>Scallop genome provides insights into evolution of bilaterian karyotype and development.</title>
        <authorList>
            <person name="Wang S."/>
            <person name="Zhang J."/>
            <person name="Jiao W."/>
            <person name="Li J."/>
            <person name="Xun X."/>
            <person name="Sun Y."/>
            <person name="Guo X."/>
            <person name="Huan P."/>
            <person name="Dong B."/>
            <person name="Zhang L."/>
            <person name="Hu X."/>
            <person name="Sun X."/>
            <person name="Wang J."/>
            <person name="Zhao C."/>
            <person name="Wang Y."/>
            <person name="Wang D."/>
            <person name="Huang X."/>
            <person name="Wang R."/>
            <person name="Lv J."/>
            <person name="Li Y."/>
            <person name="Zhang Z."/>
            <person name="Liu B."/>
            <person name="Lu W."/>
            <person name="Hui Y."/>
            <person name="Liang J."/>
            <person name="Zhou Z."/>
            <person name="Hou R."/>
            <person name="Li X."/>
            <person name="Liu Y."/>
            <person name="Li H."/>
            <person name="Ning X."/>
            <person name="Lin Y."/>
            <person name="Zhao L."/>
            <person name="Xing Q."/>
            <person name="Dou J."/>
            <person name="Li Y."/>
            <person name="Mao J."/>
            <person name="Guo H."/>
            <person name="Dou H."/>
            <person name="Li T."/>
            <person name="Mu C."/>
            <person name="Jiang W."/>
            <person name="Fu Q."/>
            <person name="Fu X."/>
            <person name="Miao Y."/>
            <person name="Liu J."/>
            <person name="Yu Q."/>
            <person name="Li R."/>
            <person name="Liao H."/>
            <person name="Li X."/>
            <person name="Kong Y."/>
            <person name="Jiang Z."/>
            <person name="Chourrout D."/>
            <person name="Li R."/>
            <person name="Bao Z."/>
        </authorList>
    </citation>
    <scope>NUCLEOTIDE SEQUENCE [LARGE SCALE GENOMIC DNA]</scope>
    <source>
        <strain evidence="14 15">PY_sf001</strain>
    </source>
</reference>
<dbReference type="InterPro" id="IPR036236">
    <property type="entry name" value="Znf_C2H2_sf"/>
</dbReference>
<dbReference type="EMBL" id="NEDP02005557">
    <property type="protein sequence ID" value="OWF38722.1"/>
    <property type="molecule type" value="Genomic_DNA"/>
</dbReference>
<keyword evidence="9" id="KW-0804">Transcription</keyword>
<dbReference type="GO" id="GO:0000978">
    <property type="term" value="F:RNA polymerase II cis-regulatory region sequence-specific DNA binding"/>
    <property type="evidence" value="ECO:0007669"/>
    <property type="project" value="TreeGrafter"/>
</dbReference>
<feature type="domain" description="C2H2-type" evidence="13">
    <location>
        <begin position="748"/>
        <end position="775"/>
    </location>
</feature>
<keyword evidence="15" id="KW-1185">Reference proteome</keyword>
<evidence type="ECO:0000256" key="5">
    <source>
        <dbReference type="ARBA" id="ARBA00022771"/>
    </source>
</evidence>
<evidence type="ECO:0000256" key="9">
    <source>
        <dbReference type="ARBA" id="ARBA00023163"/>
    </source>
</evidence>
<feature type="compositionally biased region" description="Polar residues" evidence="12">
    <location>
        <begin position="162"/>
        <end position="177"/>
    </location>
</feature>
<keyword evidence="10" id="KW-0539">Nucleus</keyword>
<evidence type="ECO:0000259" key="13">
    <source>
        <dbReference type="PROSITE" id="PS50157"/>
    </source>
</evidence>
<feature type="compositionally biased region" description="Basic and acidic residues" evidence="12">
    <location>
        <begin position="367"/>
        <end position="376"/>
    </location>
</feature>
<feature type="domain" description="C2H2-type" evidence="13">
    <location>
        <begin position="1113"/>
        <end position="1143"/>
    </location>
</feature>
<feature type="region of interest" description="Disordered" evidence="12">
    <location>
        <begin position="153"/>
        <end position="177"/>
    </location>
</feature>
<evidence type="ECO:0000256" key="6">
    <source>
        <dbReference type="ARBA" id="ARBA00022833"/>
    </source>
</evidence>
<keyword evidence="4" id="KW-0677">Repeat</keyword>
<dbReference type="SMART" id="SM00355">
    <property type="entry name" value="ZnF_C2H2"/>
    <property type="match status" value="17"/>
</dbReference>
<dbReference type="Pfam" id="PF13912">
    <property type="entry name" value="zf-C2H2_6"/>
    <property type="match status" value="2"/>
</dbReference>
<feature type="compositionally biased region" description="Polar residues" evidence="12">
    <location>
        <begin position="109"/>
        <end position="121"/>
    </location>
</feature>
<evidence type="ECO:0000313" key="14">
    <source>
        <dbReference type="EMBL" id="OWF38722.1"/>
    </source>
</evidence>
<gene>
    <name evidence="14" type="ORF">KP79_PYT23166</name>
</gene>
<feature type="domain" description="C2H2-type" evidence="13">
    <location>
        <begin position="1300"/>
        <end position="1327"/>
    </location>
</feature>
<accession>A0A210PQJ0</accession>
<evidence type="ECO:0000256" key="7">
    <source>
        <dbReference type="ARBA" id="ARBA00023015"/>
    </source>
</evidence>
<organism evidence="14 15">
    <name type="scientific">Mizuhopecten yessoensis</name>
    <name type="common">Japanese scallop</name>
    <name type="synonym">Patinopecten yessoensis</name>
    <dbReference type="NCBI Taxonomy" id="6573"/>
    <lineage>
        <taxon>Eukaryota</taxon>
        <taxon>Metazoa</taxon>
        <taxon>Spiralia</taxon>
        <taxon>Lophotrochozoa</taxon>
        <taxon>Mollusca</taxon>
        <taxon>Bivalvia</taxon>
        <taxon>Autobranchia</taxon>
        <taxon>Pteriomorphia</taxon>
        <taxon>Pectinida</taxon>
        <taxon>Pectinoidea</taxon>
        <taxon>Pectinidae</taxon>
        <taxon>Mizuhopecten</taxon>
    </lineage>
</organism>
<evidence type="ECO:0000256" key="8">
    <source>
        <dbReference type="ARBA" id="ARBA00023125"/>
    </source>
</evidence>
<dbReference type="PROSITE" id="PS50157">
    <property type="entry name" value="ZINC_FINGER_C2H2_2"/>
    <property type="match status" value="13"/>
</dbReference>
<sequence length="1638" mass="185612">MSDGQNIELVLHMVNKMCGELVDKGQEYFLVTASPNKALNIGSAKGRQFLQANTDVVQRFIKHCYNTESTCIDIIKFEVEDEMDDIPTPQVLVPNASQLSVHNPDAEVQTPTSQDLDSSDSATDRSGDRVINSEQDGTEEKLLDEEIEDMDCNNDIADDFSNHPSPSRAVSTPGLTSSTLDLKTENVAVSETAKKRDEISVTSVSDHSDREAVVELTTPALLPNTPDDSSAAKDKKAMMETMGLTEKQKSSSPKTRRTRSSVDREEEEEDSVATPSPARKIRSSRNCSTPVWLDLIPKRNRKQKSGPDVCFTIKKESTGGTGVRKPHKLTQNSSEMQQNKKPETSDDQTPVRVEVKSSTRQVIKRKSMADDVDKSVSSKRSKQSQASNTSTTTNSKQTTPTESPQQSRLSKRLASKSDKEATPSETPKQTRLSKRLTSKSDKKATPAETPKQTQFDKEATPSETPKQTRLSKRLTSEFDESAISSETSKEVQASKPLTSESDGGASLSETPKQAKRLTSESDEETIPLVTIKQNETSKMLTRRSGKKAAAATELPELSKVSRRLKAKKRFPGSELVEASTESKCDVCDKVYSTLQNMRRHRITHSDFKAYKCTFCSQRFHYIQYLREHVVGCLNNPQRVKYRNHERMRPSPVMMRHLTIVPSPDEPDTFINLPFSEMSDKLTEVNSQEEIQNLTAENTEQEILDVLDKVKASQPEVNLQEARRLHRAATKEFREGINSEEWMTEDGQYKCYICEKIIANQYNLYRHLQTHTESRRYKCTFCERRFAVGQYLKDHVISCVKNRNRVTSATNRRQVDPEVKRKIIILPSTVEDGTFVNAEIGEDSEGVDVDSELDLGHLPAGSTGDSDKTRNWENTEDEPLEESTQVLDDAMATEDQEAVYKCSVREWNNYYAHRSYDGTGKSAFKLSAQMISVFKKEKQLGAERVKKKVSSPYHCTVCNLKKFNRAETLRRHLFSHMGNNHQCEICGMVFLYQDYLKAHVLQQHFAIKRNRKSRSSKCFTSQPQSSGSLSCDKAKPDVVSADSDLKTNGSQSSDGKAKSLDDKAQNLVDEAKSSDDKEQSSDVKEQSSDDKEQSSDDKEQSSNDKEQSSNDKEYTCDNCGKVFKIKYRLNVHKSMCLKKTGKTSRLRHKLDRKCVRKLQNFKKRILYQCVECQNKFFKYENLLWHQFSNHGLASFTKCPVCSETTDNGRLLTHLIERHQSYQCQQKTSKAAPPQYNFQCNQCDKKFTKELTMLIHQQKHMSGKDQFDPALGNQCPVCKVNFVTFGNMRRHFKVVHSDEKPFMCHLCGKSFKTNDTLKSHVKIHDREKHLKFRCKTCGKGFFRNRLLKEHETLHIPGATTCMCDICGKRFRLKPNLSKHMNSVHNVERNHVCQTCGKTFKLKEQLKNHMRYHVIKDGKVGEVGNKYGKIYKCETCGKFCPSSYSLKIHKTSHSSERPYPCEVCGRRFKVKSKVQRHIQNVHNFTGKTRRPRKTADSKQIITATHSMKEEAVWSSQNDENIAESIVEVIVNSEAELVESTKMYSLLDHSYRPSTSGAASTQHLSPNDQAVINEAVKGITAEEDTETNYIIQDVQEIEDQPGMYIVSTDTPVEAGSESNETQTFSLSVDEGPKTLIYYITTD</sequence>
<feature type="domain" description="C2H2-type" evidence="13">
    <location>
        <begin position="1330"/>
        <end position="1352"/>
    </location>
</feature>
<dbReference type="FunFam" id="3.30.160.60:FF:000065">
    <property type="entry name" value="B-cell CLL/lymphoma 6, member B"/>
    <property type="match status" value="1"/>
</dbReference>
<dbReference type="PROSITE" id="PS00028">
    <property type="entry name" value="ZINC_FINGER_C2H2_1"/>
    <property type="match status" value="12"/>
</dbReference>
<evidence type="ECO:0000256" key="3">
    <source>
        <dbReference type="ARBA" id="ARBA00022723"/>
    </source>
</evidence>
<dbReference type="GO" id="GO:0001227">
    <property type="term" value="F:DNA-binding transcription repressor activity, RNA polymerase II-specific"/>
    <property type="evidence" value="ECO:0007669"/>
    <property type="project" value="TreeGrafter"/>
</dbReference>
<comment type="similarity">
    <text evidence="2">Belongs to the krueppel C2H2-type zinc-finger protein family.</text>
</comment>
<feature type="domain" description="C2H2-type" evidence="13">
    <location>
        <begin position="1388"/>
        <end position="1415"/>
    </location>
</feature>
<evidence type="ECO:0000256" key="11">
    <source>
        <dbReference type="PROSITE-ProRule" id="PRU00042"/>
    </source>
</evidence>
<feature type="domain" description="C2H2-type" evidence="13">
    <location>
        <begin position="1166"/>
        <end position="1189"/>
    </location>
</feature>
<keyword evidence="3" id="KW-0479">Metal-binding</keyword>
<dbReference type="Gene3D" id="3.30.160.60">
    <property type="entry name" value="Classic Zinc Finger"/>
    <property type="match status" value="10"/>
</dbReference>
<dbReference type="PANTHER" id="PTHR24399:SF70">
    <property type="entry name" value="C2H2-TYPE DOMAIN-CONTAINING PROTEIN"/>
    <property type="match status" value="1"/>
</dbReference>
<keyword evidence="7" id="KW-0805">Transcription regulation</keyword>
<feature type="domain" description="C2H2-type" evidence="13">
    <location>
        <begin position="582"/>
        <end position="609"/>
    </location>
</feature>
<keyword evidence="6" id="KW-0862">Zinc</keyword>
<comment type="subcellular location">
    <subcellularLocation>
        <location evidence="1">Nucleus</location>
    </subcellularLocation>
</comment>
<feature type="domain" description="C2H2-type" evidence="13">
    <location>
        <begin position="980"/>
        <end position="1008"/>
    </location>
</feature>
<keyword evidence="8" id="KW-0238">DNA-binding</keyword>
<evidence type="ECO:0000256" key="4">
    <source>
        <dbReference type="ARBA" id="ARBA00022737"/>
    </source>
</evidence>
<dbReference type="InterPro" id="IPR013087">
    <property type="entry name" value="Znf_C2H2_type"/>
</dbReference>
<feature type="compositionally biased region" description="Polar residues" evidence="12">
    <location>
        <begin position="1015"/>
        <end position="1028"/>
    </location>
</feature>
<feature type="compositionally biased region" description="Low complexity" evidence="12">
    <location>
        <begin position="383"/>
        <end position="403"/>
    </location>
</feature>
<dbReference type="Pfam" id="PF00096">
    <property type="entry name" value="zf-C2H2"/>
    <property type="match status" value="5"/>
</dbReference>
<feature type="domain" description="C2H2-type" evidence="13">
    <location>
        <begin position="1271"/>
        <end position="1299"/>
    </location>
</feature>
<feature type="domain" description="C2H2-type" evidence="13">
    <location>
        <begin position="1456"/>
        <end position="1479"/>
    </location>
</feature>
<feature type="region of interest" description="Disordered" evidence="12">
    <location>
        <begin position="104"/>
        <end position="139"/>
    </location>
</feature>
<feature type="region of interest" description="Disordered" evidence="12">
    <location>
        <begin position="1011"/>
        <end position="1111"/>
    </location>
</feature>
<feature type="region of interest" description="Disordered" evidence="12">
    <location>
        <begin position="851"/>
        <end position="881"/>
    </location>
</feature>
<comment type="caution">
    <text evidence="14">The sequence shown here is derived from an EMBL/GenBank/DDBJ whole genome shotgun (WGS) entry which is preliminary data.</text>
</comment>
<evidence type="ECO:0000256" key="2">
    <source>
        <dbReference type="ARBA" id="ARBA00006991"/>
    </source>
</evidence>
<dbReference type="SUPFAM" id="SSF57667">
    <property type="entry name" value="beta-beta-alpha zinc fingers"/>
    <property type="match status" value="7"/>
</dbReference>
<name>A0A210PQJ0_MIZYE</name>
<feature type="domain" description="C2H2-type" evidence="13">
    <location>
        <begin position="1236"/>
        <end position="1263"/>
    </location>
</feature>